<dbReference type="SUPFAM" id="SSF51197">
    <property type="entry name" value="Clavaminate synthase-like"/>
    <property type="match status" value="1"/>
</dbReference>
<organism evidence="1 2">
    <name type="scientific">Phragmitibacter flavus</name>
    <dbReference type="NCBI Taxonomy" id="2576071"/>
    <lineage>
        <taxon>Bacteria</taxon>
        <taxon>Pseudomonadati</taxon>
        <taxon>Verrucomicrobiota</taxon>
        <taxon>Verrucomicrobiia</taxon>
        <taxon>Verrucomicrobiales</taxon>
        <taxon>Verrucomicrobiaceae</taxon>
        <taxon>Phragmitibacter</taxon>
    </lineage>
</organism>
<dbReference type="InterPro" id="IPR004375">
    <property type="entry name" value="NanQ/TabA/YiaL"/>
</dbReference>
<sequence length="154" mass="17241">MIFDTIDQAGRYAPLHAGLAKAFEFLQSLYQGPLPAPGRYEIDGDRVFAGVDSYTTKPLEDALFEAHRKYADVQFLLSGRERILWAPLSMMEVIVREFDTVKDVAKWQPPGEFAELPMEPGRFAVLFPEDAHAPGVVWGETCEVLKVVVKVALD</sequence>
<dbReference type="Pfam" id="PF04074">
    <property type="entry name" value="DUF386"/>
    <property type="match status" value="1"/>
</dbReference>
<dbReference type="EMBL" id="VAUV01000001">
    <property type="protein sequence ID" value="TLD72748.1"/>
    <property type="molecule type" value="Genomic_DNA"/>
</dbReference>
<dbReference type="PANTHER" id="PTHR34986">
    <property type="entry name" value="EVOLVED BETA-GALACTOSIDASE SUBUNIT BETA"/>
    <property type="match status" value="1"/>
</dbReference>
<protein>
    <submittedName>
        <fullName evidence="1">DUF386 domain-containing protein</fullName>
    </submittedName>
</protein>
<name>A0A5R8KKA2_9BACT</name>
<dbReference type="PANTHER" id="PTHR34986:SF1">
    <property type="entry name" value="PROTEIN YIAL"/>
    <property type="match status" value="1"/>
</dbReference>
<accession>A0A5R8KKA2</accession>
<dbReference type="AlphaFoldDB" id="A0A5R8KKA2"/>
<dbReference type="InterPro" id="IPR037012">
    <property type="entry name" value="NanQ/TabA/YiaL_sf"/>
</dbReference>
<dbReference type="RefSeq" id="WP_138084371.1">
    <property type="nucleotide sequence ID" value="NZ_VAUV01000001.1"/>
</dbReference>
<keyword evidence="2" id="KW-1185">Reference proteome</keyword>
<evidence type="ECO:0000313" key="1">
    <source>
        <dbReference type="EMBL" id="TLD72748.1"/>
    </source>
</evidence>
<dbReference type="Gene3D" id="2.60.120.370">
    <property type="entry name" value="YhcH/YjgK/YiaL"/>
    <property type="match status" value="1"/>
</dbReference>
<proteinExistence type="predicted"/>
<comment type="caution">
    <text evidence="1">The sequence shown here is derived from an EMBL/GenBank/DDBJ whole genome shotgun (WGS) entry which is preliminary data.</text>
</comment>
<reference evidence="1 2" key="1">
    <citation type="submission" date="2019-05" db="EMBL/GenBank/DDBJ databases">
        <title>Verrucobacter flavum gen. nov., sp. nov. a new member of the family Verrucomicrobiaceae.</title>
        <authorList>
            <person name="Szuroczki S."/>
            <person name="Abbaszade G."/>
            <person name="Szabo A."/>
            <person name="Felfoldi T."/>
            <person name="Schumann P."/>
            <person name="Boka K."/>
            <person name="Keki Z."/>
            <person name="Toumi M."/>
            <person name="Toth E."/>
        </authorList>
    </citation>
    <scope>NUCLEOTIDE SEQUENCE [LARGE SCALE GENOMIC DNA]</scope>
    <source>
        <strain evidence="1 2">MG-N-17</strain>
    </source>
</reference>
<dbReference type="NCBIfam" id="TIGR00022">
    <property type="entry name" value="YhcH/YjgK/YiaL family protein"/>
    <property type="match status" value="1"/>
</dbReference>
<dbReference type="GO" id="GO:0005829">
    <property type="term" value="C:cytosol"/>
    <property type="evidence" value="ECO:0007669"/>
    <property type="project" value="TreeGrafter"/>
</dbReference>
<dbReference type="Proteomes" id="UP000306196">
    <property type="component" value="Unassembled WGS sequence"/>
</dbReference>
<evidence type="ECO:0000313" key="2">
    <source>
        <dbReference type="Proteomes" id="UP000306196"/>
    </source>
</evidence>
<dbReference type="OrthoDB" id="9792756at2"/>
<gene>
    <name evidence="1" type="ORF">FEM03_01350</name>
</gene>